<feature type="compositionally biased region" description="Polar residues" evidence="1">
    <location>
        <begin position="80"/>
        <end position="90"/>
    </location>
</feature>
<protein>
    <submittedName>
        <fullName evidence="2">Uncharacterized protein</fullName>
    </submittedName>
</protein>
<evidence type="ECO:0000313" key="3">
    <source>
        <dbReference type="Proteomes" id="UP000327118"/>
    </source>
</evidence>
<name>A0A5N6YS50_9EURO</name>
<accession>A0A5N6YS50</accession>
<feature type="compositionally biased region" description="Low complexity" evidence="1">
    <location>
        <begin position="452"/>
        <end position="463"/>
    </location>
</feature>
<reference evidence="3" key="1">
    <citation type="submission" date="2019-04" db="EMBL/GenBank/DDBJ databases">
        <title>Friends and foes A comparative genomics studyof 23 Aspergillus species from section Flavi.</title>
        <authorList>
            <consortium name="DOE Joint Genome Institute"/>
            <person name="Kjaerbolling I."/>
            <person name="Vesth T."/>
            <person name="Frisvad J.C."/>
            <person name="Nybo J.L."/>
            <person name="Theobald S."/>
            <person name="Kildgaard S."/>
            <person name="Isbrandt T."/>
            <person name="Kuo A."/>
            <person name="Sato A."/>
            <person name="Lyhne E.K."/>
            <person name="Kogle M.E."/>
            <person name="Wiebenga A."/>
            <person name="Kun R.S."/>
            <person name="Lubbers R.J."/>
            <person name="Makela M.R."/>
            <person name="Barry K."/>
            <person name="Chovatia M."/>
            <person name="Clum A."/>
            <person name="Daum C."/>
            <person name="Haridas S."/>
            <person name="He G."/>
            <person name="LaButti K."/>
            <person name="Lipzen A."/>
            <person name="Mondo S."/>
            <person name="Riley R."/>
            <person name="Salamov A."/>
            <person name="Simmons B.A."/>
            <person name="Magnuson J.K."/>
            <person name="Henrissat B."/>
            <person name="Mortensen U.H."/>
            <person name="Larsen T.O."/>
            <person name="Devries R.P."/>
            <person name="Grigoriev I.V."/>
            <person name="Machida M."/>
            <person name="Baker S.E."/>
            <person name="Andersen M.R."/>
        </authorList>
    </citation>
    <scope>NUCLEOTIDE SEQUENCE [LARGE SCALE GENOMIC DNA]</scope>
    <source>
        <strain evidence="3">CBS 553.77</strain>
    </source>
</reference>
<feature type="compositionally biased region" description="Low complexity" evidence="1">
    <location>
        <begin position="49"/>
        <end position="62"/>
    </location>
</feature>
<feature type="compositionally biased region" description="Low complexity" evidence="1">
    <location>
        <begin position="209"/>
        <end position="218"/>
    </location>
</feature>
<feature type="region of interest" description="Disordered" evidence="1">
    <location>
        <begin position="543"/>
        <end position="582"/>
    </location>
</feature>
<feature type="compositionally biased region" description="Polar residues" evidence="1">
    <location>
        <begin position="406"/>
        <end position="426"/>
    </location>
</feature>
<feature type="compositionally biased region" description="Polar residues" evidence="1">
    <location>
        <begin position="190"/>
        <end position="201"/>
    </location>
</feature>
<gene>
    <name evidence="2" type="ORF">BDV28DRAFT_143755</name>
</gene>
<organism evidence="2 3">
    <name type="scientific">Aspergillus coremiiformis</name>
    <dbReference type="NCBI Taxonomy" id="138285"/>
    <lineage>
        <taxon>Eukaryota</taxon>
        <taxon>Fungi</taxon>
        <taxon>Dikarya</taxon>
        <taxon>Ascomycota</taxon>
        <taxon>Pezizomycotina</taxon>
        <taxon>Eurotiomycetes</taxon>
        <taxon>Eurotiomycetidae</taxon>
        <taxon>Eurotiales</taxon>
        <taxon>Aspergillaceae</taxon>
        <taxon>Aspergillus</taxon>
        <taxon>Aspergillus subgen. Circumdati</taxon>
    </lineage>
</organism>
<sequence>MNHSNPSKRPHRPSLTQHLQRMLHIDGIGNRHSTSLQVPSDAASPPTLQRQQSTQRAQAAQSCHVGNDKPPFVHTKKHNSYSQTSLGSRHTFTNGEYPEGLPKLPTHGVCLHESHTFSTPEEISNRSDICVSPTWTSNSAQRKERRVTLRLEAERVELEKKLMKLEQAESTQDFSALRRESRRLTKKQPFGTSTRASSVSADESRASKRFSSIFSNSRRSSRSRSRSSSLNEDNKGSARRQSFGPGEIPKPDLKSQSATPSLSTTLPERFATAISKELSVQSNPLLPNHTSFSRPQRSLHSDVAVTAVQRAGSSKPLGKDNANNLHRQGHRKPAQEVTQEDAPIRVSNVQVPDPPAELDRSSFTAALNLGQRAFDKVQSHGPLAQQTFPQNATARVEIPKKPVSDIHSSTNHPNLQNSLTTVQPVSSRRPPARTPPGKTRGRHKGFTSSPLSGFSTTNDTTSSSKTILTEQASATFIDTEPSTSSKLTLLLNSNSPHSISSLRPLSKNDKEDRQTLNGYIDITKKSQGNPLTRLLGDSIFLEENPRLHPSPSSFNTNPRGLSVSHQGSDQRSECPADPAQPQYHTMSQNALKSDSRPLPAIFTSLDEGASSQTALEAKETCLIERSSVSLSTTLSHEPESEEYNTADEVASSASESPNERYIPVKHPKNISAPTGVSTSVNKELSFGLHASPTADLNNVTLHPEQAAESSKQLRQGQLIAKLFVICCHCKFWHDMPSEVYARLAFPNKSFAPTDHSHHVPLIRKTTLNDEASDKATTGAVSGSFLHLSVAESASQKSIPVSRTGVQVPGPFVRCRWCEHHMSRECCQGWTTIVHLRERHH</sequence>
<feature type="compositionally biased region" description="Polar residues" evidence="1">
    <location>
        <begin position="254"/>
        <end position="263"/>
    </location>
</feature>
<feature type="region of interest" description="Disordered" evidence="1">
    <location>
        <begin position="31"/>
        <end position="90"/>
    </location>
</feature>
<dbReference type="OrthoDB" id="5386674at2759"/>
<dbReference type="AlphaFoldDB" id="A0A5N6YS50"/>
<feature type="compositionally biased region" description="Polar residues" evidence="1">
    <location>
        <begin position="550"/>
        <end position="567"/>
    </location>
</feature>
<proteinExistence type="predicted"/>
<evidence type="ECO:0000256" key="1">
    <source>
        <dbReference type="SAM" id="MobiDB-lite"/>
    </source>
</evidence>
<dbReference type="EMBL" id="ML739549">
    <property type="protein sequence ID" value="KAE8348335.1"/>
    <property type="molecule type" value="Genomic_DNA"/>
</dbReference>
<evidence type="ECO:0000313" key="2">
    <source>
        <dbReference type="EMBL" id="KAE8348335.1"/>
    </source>
</evidence>
<dbReference type="Proteomes" id="UP000327118">
    <property type="component" value="Unassembled WGS sequence"/>
</dbReference>
<feature type="region of interest" description="Disordered" evidence="1">
    <location>
        <begin position="406"/>
        <end position="463"/>
    </location>
</feature>
<feature type="region of interest" description="Disordered" evidence="1">
    <location>
        <begin position="310"/>
        <end position="339"/>
    </location>
</feature>
<feature type="region of interest" description="Disordered" evidence="1">
    <location>
        <begin position="167"/>
        <end position="263"/>
    </location>
</feature>
<feature type="region of interest" description="Disordered" evidence="1">
    <location>
        <begin position="632"/>
        <end position="673"/>
    </location>
</feature>
<keyword evidence="3" id="KW-1185">Reference proteome</keyword>